<organism evidence="1 2">
    <name type="scientific">Fukomys damarensis</name>
    <name type="common">Damaraland mole rat</name>
    <name type="synonym">Cryptomys damarensis</name>
    <dbReference type="NCBI Taxonomy" id="885580"/>
    <lineage>
        <taxon>Eukaryota</taxon>
        <taxon>Metazoa</taxon>
        <taxon>Chordata</taxon>
        <taxon>Craniata</taxon>
        <taxon>Vertebrata</taxon>
        <taxon>Euteleostomi</taxon>
        <taxon>Mammalia</taxon>
        <taxon>Eutheria</taxon>
        <taxon>Euarchontoglires</taxon>
        <taxon>Glires</taxon>
        <taxon>Rodentia</taxon>
        <taxon>Hystricomorpha</taxon>
        <taxon>Bathyergidae</taxon>
        <taxon>Fukomys</taxon>
    </lineage>
</organism>
<keyword evidence="2" id="KW-1185">Reference proteome</keyword>
<dbReference type="AlphaFoldDB" id="A0A091CXZ0"/>
<reference evidence="1 2" key="1">
    <citation type="submission" date="2013-11" db="EMBL/GenBank/DDBJ databases">
        <title>The Damaraland mole rat (Fukomys damarensis) genome and evolution of African mole rats.</title>
        <authorList>
            <person name="Gladyshev V.N."/>
            <person name="Fang X."/>
        </authorList>
    </citation>
    <scope>NUCLEOTIDE SEQUENCE [LARGE SCALE GENOMIC DNA]</scope>
    <source>
        <tissue evidence="1">Liver</tissue>
    </source>
</reference>
<accession>A0A091CXZ0</accession>
<evidence type="ECO:0000313" key="1">
    <source>
        <dbReference type="EMBL" id="KFO23607.1"/>
    </source>
</evidence>
<proteinExistence type="predicted"/>
<protein>
    <submittedName>
        <fullName evidence="1">Uncharacterized protein</fullName>
    </submittedName>
</protein>
<sequence>MNNLFDQQVLWLLPWSSRLSGLRFLTRKLGAVTLPIRGLSACEESWCMKAPEPCMLSLSTCCEQKSRSPTRVPPGSLLLIPFNK</sequence>
<evidence type="ECO:0000313" key="2">
    <source>
        <dbReference type="Proteomes" id="UP000028990"/>
    </source>
</evidence>
<dbReference type="Proteomes" id="UP000028990">
    <property type="component" value="Unassembled WGS sequence"/>
</dbReference>
<gene>
    <name evidence="1" type="ORF">H920_14811</name>
</gene>
<dbReference type="EMBL" id="KN123755">
    <property type="protein sequence ID" value="KFO23607.1"/>
    <property type="molecule type" value="Genomic_DNA"/>
</dbReference>
<name>A0A091CXZ0_FUKDA</name>